<name>A0A811JQE4_9BILA</name>
<feature type="compositionally biased region" description="Polar residues" evidence="1">
    <location>
        <begin position="53"/>
        <end position="62"/>
    </location>
</feature>
<dbReference type="Proteomes" id="UP000783686">
    <property type="component" value="Unassembled WGS sequence"/>
</dbReference>
<comment type="caution">
    <text evidence="2">The sequence shown here is derived from an EMBL/GenBank/DDBJ whole genome shotgun (WGS) entry which is preliminary data.</text>
</comment>
<dbReference type="EMBL" id="CAJFCW020000001">
    <property type="protein sequence ID" value="CAG9078259.1"/>
    <property type="molecule type" value="Genomic_DNA"/>
</dbReference>
<feature type="compositionally biased region" description="Basic and acidic residues" evidence="1">
    <location>
        <begin position="75"/>
        <end position="86"/>
    </location>
</feature>
<reference evidence="2" key="1">
    <citation type="submission" date="2020-09" db="EMBL/GenBank/DDBJ databases">
        <authorList>
            <person name="Kikuchi T."/>
        </authorList>
    </citation>
    <scope>NUCLEOTIDE SEQUENCE</scope>
    <source>
        <strain evidence="2">SH1</strain>
    </source>
</reference>
<feature type="compositionally biased region" description="Polar residues" evidence="1">
    <location>
        <begin position="88"/>
        <end position="97"/>
    </location>
</feature>
<dbReference type="OrthoDB" id="5340910at2759"/>
<sequence length="454" mass="51790">MYGHDSDNESSTSKETTKAGPSQKPVIVTKVDTRQAITEAASQSKPAAAPRKSSGTSKGTAQTDKEFGINQPKTPEIRRKGMEKKKSNSSFEPSENFATRRPSLGSLENITGPNSMAVHLFPRLSETNLGYHDIHWNYDWLSNISLKDVAGLEPSKAMDLRLFKRHVRVSNTFKFSKLQLTGKPQVDLESRDIESFFLKICLIDQLHDQKLVSNDLRLLIDLYHSRIRSISTWCTNAAQYSALIRSNYRQPEVVVRIELFHQNVSCGHHDIPLLNSQGNCCLEPNKIKSLSFTDYKIQLEITENSSKSCPQADYLPDVLICPESWIEIIMYYRKICAEVLANRELCPFPSTYIVDPIVATFPFACEQPRLINLFIKELKLRQTYDVTVFRDVYMKYVFPFVHTVNFTNDQMVLDCLDSLHRNNHDSTAFLSQQECRPFSLFEHSVHLSGSHVVD</sequence>
<proteinExistence type="predicted"/>
<dbReference type="Proteomes" id="UP000614601">
    <property type="component" value="Unassembled WGS sequence"/>
</dbReference>
<evidence type="ECO:0000313" key="3">
    <source>
        <dbReference type="Proteomes" id="UP000614601"/>
    </source>
</evidence>
<keyword evidence="3" id="KW-1185">Reference proteome</keyword>
<accession>A0A811JQE4</accession>
<organism evidence="2 3">
    <name type="scientific">Bursaphelenchus okinawaensis</name>
    <dbReference type="NCBI Taxonomy" id="465554"/>
    <lineage>
        <taxon>Eukaryota</taxon>
        <taxon>Metazoa</taxon>
        <taxon>Ecdysozoa</taxon>
        <taxon>Nematoda</taxon>
        <taxon>Chromadorea</taxon>
        <taxon>Rhabditida</taxon>
        <taxon>Tylenchina</taxon>
        <taxon>Tylenchomorpha</taxon>
        <taxon>Aphelenchoidea</taxon>
        <taxon>Aphelenchoididae</taxon>
        <taxon>Bursaphelenchus</taxon>
    </lineage>
</organism>
<gene>
    <name evidence="2" type="ORF">BOKJ2_LOCUS281</name>
</gene>
<evidence type="ECO:0000256" key="1">
    <source>
        <dbReference type="SAM" id="MobiDB-lite"/>
    </source>
</evidence>
<dbReference type="EMBL" id="CAJFDH010000001">
    <property type="protein sequence ID" value="CAD5205597.1"/>
    <property type="molecule type" value="Genomic_DNA"/>
</dbReference>
<evidence type="ECO:0000313" key="2">
    <source>
        <dbReference type="EMBL" id="CAD5205597.1"/>
    </source>
</evidence>
<dbReference type="AlphaFoldDB" id="A0A811JQE4"/>
<protein>
    <submittedName>
        <fullName evidence="2">Uncharacterized protein</fullName>
    </submittedName>
</protein>
<feature type="region of interest" description="Disordered" evidence="1">
    <location>
        <begin position="1"/>
        <end position="107"/>
    </location>
</feature>